<name>A0A2H0UK69_9BACT</name>
<dbReference type="EMBL" id="PFBD01000025">
    <property type="protein sequence ID" value="PIR86808.1"/>
    <property type="molecule type" value="Genomic_DNA"/>
</dbReference>
<evidence type="ECO:0000313" key="2">
    <source>
        <dbReference type="EMBL" id="PIR86808.1"/>
    </source>
</evidence>
<evidence type="ECO:0000256" key="1">
    <source>
        <dbReference type="SAM" id="Phobius"/>
    </source>
</evidence>
<dbReference type="Proteomes" id="UP000229526">
    <property type="component" value="Unassembled WGS sequence"/>
</dbReference>
<keyword evidence="1" id="KW-1133">Transmembrane helix</keyword>
<feature type="transmembrane region" description="Helical" evidence="1">
    <location>
        <begin position="54"/>
        <end position="70"/>
    </location>
</feature>
<gene>
    <name evidence="2" type="ORF">COU11_03835</name>
</gene>
<reference evidence="3" key="1">
    <citation type="submission" date="2017-09" db="EMBL/GenBank/DDBJ databases">
        <title>Depth-based differentiation of microbial function through sediment-hosted aquifers and enrichment of novel symbionts in the deep terrestrial subsurface.</title>
        <authorList>
            <person name="Probst A.J."/>
            <person name="Ladd B."/>
            <person name="Jarett J.K."/>
            <person name="Geller-Mcgrath D.E."/>
            <person name="Sieber C.M.K."/>
            <person name="Emerson J.B."/>
            <person name="Anantharaman K."/>
            <person name="Thomas B.C."/>
            <person name="Malmstrom R."/>
            <person name="Stieglmeier M."/>
            <person name="Klingl A."/>
            <person name="Woyke T."/>
            <person name="Ryan C.M."/>
            <person name="Banfield J.F."/>
        </authorList>
    </citation>
    <scope>NUCLEOTIDE SEQUENCE [LARGE SCALE GENOMIC DNA]</scope>
</reference>
<keyword evidence="1" id="KW-0812">Transmembrane</keyword>
<sequence length="137" mass="15321">MEIFVFGAVVVLFFVWLLVKSRSQQWCVLCAAVSTTWAGLVVFRLSDVEVNETLLALLLGASATGGYYWLARQEKLALFKLPIFLTLAIAAYQVAVWSVKIDLVLLLVGLWLLFGLIALVRVNGTLVKKIIECCRNW</sequence>
<protein>
    <submittedName>
        <fullName evidence="2">Uncharacterized protein</fullName>
    </submittedName>
</protein>
<keyword evidence="1" id="KW-0472">Membrane</keyword>
<feature type="transmembrane region" description="Helical" evidence="1">
    <location>
        <begin position="103"/>
        <end position="122"/>
    </location>
</feature>
<proteinExistence type="predicted"/>
<evidence type="ECO:0000313" key="3">
    <source>
        <dbReference type="Proteomes" id="UP000229526"/>
    </source>
</evidence>
<feature type="transmembrane region" description="Helical" evidence="1">
    <location>
        <begin position="77"/>
        <end position="97"/>
    </location>
</feature>
<dbReference type="AlphaFoldDB" id="A0A2H0UK69"/>
<organism evidence="2 3">
    <name type="scientific">Candidatus Harrisonbacteria bacterium CG10_big_fil_rev_8_21_14_0_10_49_15</name>
    <dbReference type="NCBI Taxonomy" id="1974587"/>
    <lineage>
        <taxon>Bacteria</taxon>
        <taxon>Candidatus Harrisoniibacteriota</taxon>
    </lineage>
</organism>
<accession>A0A2H0UK69</accession>
<comment type="caution">
    <text evidence="2">The sequence shown here is derived from an EMBL/GenBank/DDBJ whole genome shotgun (WGS) entry which is preliminary data.</text>
</comment>